<gene>
    <name evidence="3" type="ORF">PPAR1163_LOCUS28181</name>
    <name evidence="4" type="ORF">PPAR1163_LOCUS28192</name>
</gene>
<feature type="compositionally biased region" description="Polar residues" evidence="1">
    <location>
        <begin position="304"/>
        <end position="314"/>
    </location>
</feature>
<reference evidence="3" key="1">
    <citation type="submission" date="2021-01" db="EMBL/GenBank/DDBJ databases">
        <authorList>
            <person name="Corre E."/>
            <person name="Pelletier E."/>
            <person name="Niang G."/>
            <person name="Scheremetjew M."/>
            <person name="Finn R."/>
            <person name="Kale V."/>
            <person name="Holt S."/>
            <person name="Cochrane G."/>
            <person name="Meng A."/>
            <person name="Brown T."/>
            <person name="Cohen L."/>
        </authorList>
    </citation>
    <scope>NUCLEOTIDE SEQUENCE</scope>
    <source>
        <strain evidence="3">CCMP2877</strain>
    </source>
</reference>
<feature type="transmembrane region" description="Helical" evidence="2">
    <location>
        <begin position="154"/>
        <end position="172"/>
    </location>
</feature>
<feature type="transmembrane region" description="Helical" evidence="2">
    <location>
        <begin position="32"/>
        <end position="51"/>
    </location>
</feature>
<feature type="compositionally biased region" description="Basic and acidic residues" evidence="1">
    <location>
        <begin position="343"/>
        <end position="354"/>
    </location>
</feature>
<feature type="transmembrane region" description="Helical" evidence="2">
    <location>
        <begin position="127"/>
        <end position="148"/>
    </location>
</feature>
<evidence type="ECO:0000313" key="4">
    <source>
        <dbReference type="EMBL" id="CAD9269755.1"/>
    </source>
</evidence>
<evidence type="ECO:0000256" key="1">
    <source>
        <dbReference type="SAM" id="MobiDB-lite"/>
    </source>
</evidence>
<evidence type="ECO:0000313" key="3">
    <source>
        <dbReference type="EMBL" id="CAD9269744.1"/>
    </source>
</evidence>
<proteinExistence type="predicted"/>
<accession>A0A6U4L5P1</accession>
<evidence type="ECO:0000256" key="2">
    <source>
        <dbReference type="SAM" id="Phobius"/>
    </source>
</evidence>
<keyword evidence="2" id="KW-0472">Membrane</keyword>
<dbReference type="EMBL" id="HBGJ01044908">
    <property type="protein sequence ID" value="CAD9269755.1"/>
    <property type="molecule type" value="Transcribed_RNA"/>
</dbReference>
<name>A0A6U4L5P1_9STRA</name>
<protein>
    <submittedName>
        <fullName evidence="3">Uncharacterized protein</fullName>
    </submittedName>
</protein>
<dbReference type="EMBL" id="HBGJ01044886">
    <property type="protein sequence ID" value="CAD9269744.1"/>
    <property type="molecule type" value="Transcribed_RNA"/>
</dbReference>
<feature type="region of interest" description="Disordered" evidence="1">
    <location>
        <begin position="300"/>
        <end position="354"/>
    </location>
</feature>
<sequence length="354" mass="39652">MRQGRNLGLGFGCARRRRRRPAPSAAMTGGRAMIMAGGLGLLLLAGGAAGLRAPPLRAGGFGLRPGPAPYRRLGLGCAPPRARAATPRMSLRPIDTPTLERLATQSVSKDQWLHFWGSNEMARASRIFEVALVSFFGLWTTWFLNFAIGPTVGTLIGTVFAFWGLIAPYFAAARRNADFREGLLDSFSSVWRPKRPLKTALFSGRIVRCERVVSDLKGRRFMLKLELEDEDGRLLQVRAPLHDRHADVMEGQLGLALMISEDPSFSTIERVSDVFIPAAQTWAGEYPYVRWERLPMQRQWRRNPAQSRRVNPSARSGDALPRRDASGASPYPHPRAKRRTRRIPTEARWREGER</sequence>
<keyword evidence="2" id="KW-0812">Transmembrane</keyword>
<dbReference type="AlphaFoldDB" id="A0A6U4L5P1"/>
<keyword evidence="2" id="KW-1133">Transmembrane helix</keyword>
<organism evidence="3">
    <name type="scientific">Phaeomonas parva</name>
    <dbReference type="NCBI Taxonomy" id="124430"/>
    <lineage>
        <taxon>Eukaryota</taxon>
        <taxon>Sar</taxon>
        <taxon>Stramenopiles</taxon>
        <taxon>Ochrophyta</taxon>
        <taxon>Pinguiophyceae</taxon>
        <taxon>Pinguiochrysidales</taxon>
        <taxon>Pinguiochrysidaceae</taxon>
        <taxon>Phaeomonas</taxon>
    </lineage>
</organism>